<evidence type="ECO:0000313" key="2">
    <source>
        <dbReference type="Proteomes" id="UP001054945"/>
    </source>
</evidence>
<dbReference type="AlphaFoldDB" id="A0AAV4TVH6"/>
<dbReference type="Proteomes" id="UP001054945">
    <property type="component" value="Unassembled WGS sequence"/>
</dbReference>
<organism evidence="1 2">
    <name type="scientific">Caerostris extrusa</name>
    <name type="common">Bark spider</name>
    <name type="synonym">Caerostris bankana</name>
    <dbReference type="NCBI Taxonomy" id="172846"/>
    <lineage>
        <taxon>Eukaryota</taxon>
        <taxon>Metazoa</taxon>
        <taxon>Ecdysozoa</taxon>
        <taxon>Arthropoda</taxon>
        <taxon>Chelicerata</taxon>
        <taxon>Arachnida</taxon>
        <taxon>Araneae</taxon>
        <taxon>Araneomorphae</taxon>
        <taxon>Entelegynae</taxon>
        <taxon>Araneoidea</taxon>
        <taxon>Araneidae</taxon>
        <taxon>Caerostris</taxon>
    </lineage>
</organism>
<gene>
    <name evidence="1" type="ORF">CEXT_550751</name>
</gene>
<name>A0AAV4TVH6_CAEEX</name>
<sequence length="98" mass="11066">MVVWDGCYLPGVPSTGFWGDCIRIRVWMDAADTSSFRYFYDKKTTLFCFCLVVIPPPHRITTSKTAIETTIPEEAEKFIVFLALRHLVLQLGHPDGGA</sequence>
<reference evidence="1 2" key="1">
    <citation type="submission" date="2021-06" db="EMBL/GenBank/DDBJ databases">
        <title>Caerostris extrusa draft genome.</title>
        <authorList>
            <person name="Kono N."/>
            <person name="Arakawa K."/>
        </authorList>
    </citation>
    <scope>NUCLEOTIDE SEQUENCE [LARGE SCALE GENOMIC DNA]</scope>
</reference>
<dbReference type="EMBL" id="BPLR01011909">
    <property type="protein sequence ID" value="GIY49874.1"/>
    <property type="molecule type" value="Genomic_DNA"/>
</dbReference>
<evidence type="ECO:0000313" key="1">
    <source>
        <dbReference type="EMBL" id="GIY49874.1"/>
    </source>
</evidence>
<comment type="caution">
    <text evidence="1">The sequence shown here is derived from an EMBL/GenBank/DDBJ whole genome shotgun (WGS) entry which is preliminary data.</text>
</comment>
<protein>
    <submittedName>
        <fullName evidence="1">Uncharacterized protein</fullName>
    </submittedName>
</protein>
<proteinExistence type="predicted"/>
<keyword evidence="2" id="KW-1185">Reference proteome</keyword>
<accession>A0AAV4TVH6</accession>